<feature type="domain" description="ABC transmembrane type-1" evidence="11">
    <location>
        <begin position="35"/>
        <end position="317"/>
    </location>
</feature>
<dbReference type="EMBL" id="DTBD01000039">
    <property type="protein sequence ID" value="HGQ64588.1"/>
    <property type="molecule type" value="Genomic_DNA"/>
</dbReference>
<evidence type="ECO:0000259" key="10">
    <source>
        <dbReference type="PROSITE" id="PS50893"/>
    </source>
</evidence>
<keyword evidence="2" id="KW-0813">Transport</keyword>
<dbReference type="GO" id="GO:0015421">
    <property type="term" value="F:ABC-type oligopeptide transporter activity"/>
    <property type="evidence" value="ECO:0007669"/>
    <property type="project" value="TreeGrafter"/>
</dbReference>
<dbReference type="SUPFAM" id="SSF52540">
    <property type="entry name" value="P-loop containing nucleoside triphosphate hydrolases"/>
    <property type="match status" value="1"/>
</dbReference>
<dbReference type="InterPro" id="IPR003439">
    <property type="entry name" value="ABC_transporter-like_ATP-bd"/>
</dbReference>
<dbReference type="GO" id="GO:0016887">
    <property type="term" value="F:ATP hydrolysis activity"/>
    <property type="evidence" value="ECO:0007669"/>
    <property type="project" value="InterPro"/>
</dbReference>
<dbReference type="Pfam" id="PF00664">
    <property type="entry name" value="ABC_membrane"/>
    <property type="match status" value="1"/>
</dbReference>
<dbReference type="GO" id="GO:0005886">
    <property type="term" value="C:plasma membrane"/>
    <property type="evidence" value="ECO:0007669"/>
    <property type="project" value="UniProtKB-SubCell"/>
</dbReference>
<name>A0A7C4NN03_9CREN</name>
<dbReference type="InterPro" id="IPR036640">
    <property type="entry name" value="ABC1_TM_sf"/>
</dbReference>
<keyword evidence="7 9" id="KW-1133">Transmembrane helix</keyword>
<comment type="caution">
    <text evidence="13">The sequence shown here is derived from an EMBL/GenBank/DDBJ whole genome shotgun (WGS) entry which is preliminary data.</text>
</comment>
<keyword evidence="4 9" id="KW-0812">Transmembrane</keyword>
<keyword evidence="8 9" id="KW-0472">Membrane</keyword>
<feature type="transmembrane region" description="Helical" evidence="9">
    <location>
        <begin position="257"/>
        <end position="279"/>
    </location>
</feature>
<protein>
    <submittedName>
        <fullName evidence="13">ABC transporter ATP-binding protein</fullName>
    </submittedName>
</protein>
<dbReference type="FunFam" id="3.40.50.300:FF:000221">
    <property type="entry name" value="Multidrug ABC transporter ATP-binding protein"/>
    <property type="match status" value="1"/>
</dbReference>
<keyword evidence="5" id="KW-0547">Nucleotide-binding</keyword>
<dbReference type="PROSITE" id="PS00211">
    <property type="entry name" value="ABC_TRANSPORTER_1"/>
    <property type="match status" value="1"/>
</dbReference>
<feature type="transmembrane region" description="Helical" evidence="9">
    <location>
        <begin position="174"/>
        <end position="194"/>
    </location>
</feature>
<evidence type="ECO:0000313" key="13">
    <source>
        <dbReference type="EMBL" id="HGQ64588.1"/>
    </source>
</evidence>
<feature type="domain" description="ABC transporter" evidence="10">
    <location>
        <begin position="349"/>
        <end position="583"/>
    </location>
</feature>
<dbReference type="PANTHER" id="PTHR43394">
    <property type="entry name" value="ATP-DEPENDENT PERMEASE MDL1, MITOCHONDRIAL"/>
    <property type="match status" value="1"/>
</dbReference>
<dbReference type="InterPro" id="IPR003593">
    <property type="entry name" value="AAA+_ATPase"/>
</dbReference>
<dbReference type="PROSITE" id="PS50929">
    <property type="entry name" value="ABC_TM1F"/>
    <property type="match status" value="1"/>
</dbReference>
<evidence type="ECO:0000256" key="1">
    <source>
        <dbReference type="ARBA" id="ARBA00004651"/>
    </source>
</evidence>
<feature type="transmembrane region" description="Helical" evidence="9">
    <location>
        <begin position="148"/>
        <end position="168"/>
    </location>
</feature>
<gene>
    <name evidence="13" type="ORF">ENU08_05025</name>
    <name evidence="12" type="ORF">ENU41_01355</name>
</gene>
<evidence type="ECO:0000256" key="7">
    <source>
        <dbReference type="ARBA" id="ARBA00022989"/>
    </source>
</evidence>
<evidence type="ECO:0000256" key="9">
    <source>
        <dbReference type="SAM" id="Phobius"/>
    </source>
</evidence>
<accession>A0A7C4NN03</accession>
<evidence type="ECO:0000256" key="8">
    <source>
        <dbReference type="ARBA" id="ARBA00023136"/>
    </source>
</evidence>
<evidence type="ECO:0000256" key="4">
    <source>
        <dbReference type="ARBA" id="ARBA00022692"/>
    </source>
</evidence>
<dbReference type="EMBL" id="DTCK01000010">
    <property type="protein sequence ID" value="HGQ35312.1"/>
    <property type="molecule type" value="Genomic_DNA"/>
</dbReference>
<dbReference type="Gene3D" id="3.40.50.300">
    <property type="entry name" value="P-loop containing nucleotide triphosphate hydrolases"/>
    <property type="match status" value="1"/>
</dbReference>
<evidence type="ECO:0000259" key="11">
    <source>
        <dbReference type="PROSITE" id="PS50929"/>
    </source>
</evidence>
<evidence type="ECO:0000256" key="3">
    <source>
        <dbReference type="ARBA" id="ARBA00022475"/>
    </source>
</evidence>
<dbReference type="InterPro" id="IPR011527">
    <property type="entry name" value="ABC1_TM_dom"/>
</dbReference>
<dbReference type="SMART" id="SM00382">
    <property type="entry name" value="AAA"/>
    <property type="match status" value="1"/>
</dbReference>
<dbReference type="AlphaFoldDB" id="A0A7C4NN03"/>
<feature type="transmembrane region" description="Helical" evidence="9">
    <location>
        <begin position="75"/>
        <end position="100"/>
    </location>
</feature>
<evidence type="ECO:0000256" key="2">
    <source>
        <dbReference type="ARBA" id="ARBA00022448"/>
    </source>
</evidence>
<evidence type="ECO:0000256" key="6">
    <source>
        <dbReference type="ARBA" id="ARBA00022840"/>
    </source>
</evidence>
<dbReference type="SUPFAM" id="SSF90123">
    <property type="entry name" value="ABC transporter transmembrane region"/>
    <property type="match status" value="1"/>
</dbReference>
<evidence type="ECO:0000313" key="12">
    <source>
        <dbReference type="EMBL" id="HGQ35312.1"/>
    </source>
</evidence>
<feature type="transmembrane region" description="Helical" evidence="9">
    <location>
        <begin position="291"/>
        <end position="313"/>
    </location>
</feature>
<sequence>MDSEDNKKELSRPQTSVKDVFKLFRFVIEEWHFFVISIALLALASLLNTMIPIATRDAIDLGITLKQFNVVINKSIVILSLSALSSILRFGAGYTGAIMAQRVVHKIRSKAFEFLVHQPMRYFDGTSVGHVITRVINDSDRISGFLSFGLRMFLNALLLMAMSLYYMFSMNLTLSLVCLGAILIVILSNTFSAMRIRSAIDMSRQQLGILASMASNDIAGVKTVKGLGLEDVETQRFEVENKKLLNISLGIAKLRSIFTNINFLVFGITTFAILLYGGYSVINKTMSVGTIAAYLSYMVMLMWPASMLGFVFFDIQLVSVSARRILELLESNIELEDNALELNDVKGEIVFKNVSFSYVDNVEVLKNINLHIRPGETVVIVGPPGSGKSTILKLMLGFYKPTKGGILIDGEDLSKVKTSCLRKIMGYVPQVPFIFSGTLAENIAFGKHDATLDEIVKAAKIAKIADFIESLPNKYNTVVGERGLNLSGGQRQRIAIARALIYNPKILLLDDPTSNLDVETEKELVKDLKEIAEGRTVVIVTQRPILAEIANRVIVLDVGRIVEEGTAQELLAKKGVFYRMYISMMGFKGDQVYE</sequence>
<dbReference type="PANTHER" id="PTHR43394:SF1">
    <property type="entry name" value="ATP-BINDING CASSETTE SUB-FAMILY B MEMBER 10, MITOCHONDRIAL"/>
    <property type="match status" value="1"/>
</dbReference>
<dbReference type="Gene3D" id="1.20.1560.10">
    <property type="entry name" value="ABC transporter type 1, transmembrane domain"/>
    <property type="match status" value="1"/>
</dbReference>
<dbReference type="InterPro" id="IPR039421">
    <property type="entry name" value="Type_1_exporter"/>
</dbReference>
<organism evidence="13">
    <name type="scientific">Ignisphaera aggregans</name>
    <dbReference type="NCBI Taxonomy" id="334771"/>
    <lineage>
        <taxon>Archaea</taxon>
        <taxon>Thermoproteota</taxon>
        <taxon>Thermoprotei</taxon>
        <taxon>Desulfurococcales</taxon>
        <taxon>Desulfurococcaceae</taxon>
        <taxon>Ignisphaera</taxon>
    </lineage>
</organism>
<dbReference type="Pfam" id="PF00005">
    <property type="entry name" value="ABC_tran"/>
    <property type="match status" value="1"/>
</dbReference>
<comment type="subcellular location">
    <subcellularLocation>
        <location evidence="1">Cell membrane</location>
        <topology evidence="1">Multi-pass membrane protein</topology>
    </subcellularLocation>
</comment>
<keyword evidence="3" id="KW-1003">Cell membrane</keyword>
<dbReference type="PROSITE" id="PS50893">
    <property type="entry name" value="ABC_TRANSPORTER_2"/>
    <property type="match status" value="1"/>
</dbReference>
<dbReference type="InterPro" id="IPR017871">
    <property type="entry name" value="ABC_transporter-like_CS"/>
</dbReference>
<evidence type="ECO:0000256" key="5">
    <source>
        <dbReference type="ARBA" id="ARBA00022741"/>
    </source>
</evidence>
<proteinExistence type="predicted"/>
<feature type="transmembrane region" description="Helical" evidence="9">
    <location>
        <begin position="31"/>
        <end position="55"/>
    </location>
</feature>
<keyword evidence="6 13" id="KW-0067">ATP-binding</keyword>
<dbReference type="InterPro" id="IPR027417">
    <property type="entry name" value="P-loop_NTPase"/>
</dbReference>
<reference evidence="13" key="1">
    <citation type="journal article" date="2020" name="mSystems">
        <title>Genome- and Community-Level Interaction Insights into Carbon Utilization and Element Cycling Functions of Hydrothermarchaeota in Hydrothermal Sediment.</title>
        <authorList>
            <person name="Zhou Z."/>
            <person name="Liu Y."/>
            <person name="Xu W."/>
            <person name="Pan J."/>
            <person name="Luo Z.H."/>
            <person name="Li M."/>
        </authorList>
    </citation>
    <scope>NUCLEOTIDE SEQUENCE [LARGE SCALE GENOMIC DNA]</scope>
    <source>
        <strain evidence="13">SpSt-637</strain>
        <strain evidence="12">SpSt-667</strain>
    </source>
</reference>
<dbReference type="GO" id="GO:0005524">
    <property type="term" value="F:ATP binding"/>
    <property type="evidence" value="ECO:0007669"/>
    <property type="project" value="UniProtKB-KW"/>
</dbReference>